<keyword evidence="3" id="KW-1185">Reference proteome</keyword>
<evidence type="ECO:0000313" key="1">
    <source>
        <dbReference type="EMBL" id="WNM19458.1"/>
    </source>
</evidence>
<protein>
    <submittedName>
        <fullName evidence="2">Uncharacterized protein</fullName>
    </submittedName>
</protein>
<dbReference type="EMBL" id="CP134890">
    <property type="protein sequence ID" value="WNM20847.1"/>
    <property type="molecule type" value="Genomic_DNA"/>
</dbReference>
<dbReference type="Proteomes" id="UP001304515">
    <property type="component" value="Chromosome"/>
</dbReference>
<gene>
    <name evidence="2" type="ORF">RN605_09135</name>
    <name evidence="1" type="ORF">RN608_01965</name>
</gene>
<name>A0AA96J3L9_9FLAO</name>
<dbReference type="RefSeq" id="WP_313324350.1">
    <property type="nucleotide sequence ID" value="NZ_CP134878.1"/>
</dbReference>
<organism evidence="2 3">
    <name type="scientific">Flavobacterium capsici</name>
    <dbReference type="NCBI Taxonomy" id="3075618"/>
    <lineage>
        <taxon>Bacteria</taxon>
        <taxon>Pseudomonadati</taxon>
        <taxon>Bacteroidota</taxon>
        <taxon>Flavobacteriia</taxon>
        <taxon>Flavobacteriales</taxon>
        <taxon>Flavobacteriaceae</taxon>
        <taxon>Flavobacterium</taxon>
    </lineage>
</organism>
<evidence type="ECO:0000313" key="3">
    <source>
        <dbReference type="Proteomes" id="UP001304515"/>
    </source>
</evidence>
<evidence type="ECO:0000313" key="2">
    <source>
        <dbReference type="EMBL" id="WNM20847.1"/>
    </source>
</evidence>
<proteinExistence type="predicted"/>
<accession>A0AA96J3L9</accession>
<dbReference type="KEGG" id="fcj:RN605_09135"/>
<dbReference type="AlphaFoldDB" id="A0AA96J3L9"/>
<dbReference type="EMBL" id="CP134878">
    <property type="protein sequence ID" value="WNM19458.1"/>
    <property type="molecule type" value="Genomic_DNA"/>
</dbReference>
<reference evidence="2 3" key="1">
    <citation type="submission" date="2023-09" db="EMBL/GenBank/DDBJ databases">
        <title>Flavobacterium sp. a novel bacteria isolate from Pepper rhizosphere.</title>
        <authorList>
            <person name="Peng Y."/>
            <person name="Lee J."/>
        </authorList>
    </citation>
    <scope>NUCLEOTIDE SEQUENCE [LARGE SCALE GENOMIC DNA]</scope>
    <source>
        <strain evidence="1">PMR2A8</strain>
        <strain evidence="2 3">PMTSA4</strain>
    </source>
</reference>
<sequence>MFNQYTFKTKVKFLGILFLMLSVASYRRSFSNLIDLYKENSMLTEKKSTMNSQSSNIYVLQKDVKDLDKLIGKIGVEKENIQQKIIDFSVKNGKKLEINSIQTIHESRQNDYLVYTYQIDLTGNYNNLLELTYEFEKKFEYSKIVSTKFYTENKNNKKEILHLNLIFQNYENTN</sequence>
<accession>A0AA96EVP8</accession>